<evidence type="ECO:0000313" key="2">
    <source>
        <dbReference type="Proteomes" id="UP000037035"/>
    </source>
</evidence>
<organism evidence="1 2">
    <name type="scientific">Puccinia sorghi</name>
    <dbReference type="NCBI Taxonomy" id="27349"/>
    <lineage>
        <taxon>Eukaryota</taxon>
        <taxon>Fungi</taxon>
        <taxon>Dikarya</taxon>
        <taxon>Basidiomycota</taxon>
        <taxon>Pucciniomycotina</taxon>
        <taxon>Pucciniomycetes</taxon>
        <taxon>Pucciniales</taxon>
        <taxon>Pucciniaceae</taxon>
        <taxon>Puccinia</taxon>
    </lineage>
</organism>
<gene>
    <name evidence="1" type="ORF">VP01_335g3</name>
</gene>
<name>A0A0L6UX11_9BASI</name>
<dbReference type="Proteomes" id="UP000037035">
    <property type="component" value="Unassembled WGS sequence"/>
</dbReference>
<keyword evidence="2" id="KW-1185">Reference proteome</keyword>
<dbReference type="AlphaFoldDB" id="A0A0L6UX11"/>
<reference evidence="1 2" key="1">
    <citation type="submission" date="2015-08" db="EMBL/GenBank/DDBJ databases">
        <title>Next Generation Sequencing and Analysis of the Genome of Puccinia sorghi L Schw, the Causal Agent of Maize Common Rust.</title>
        <authorList>
            <person name="Rochi L."/>
            <person name="Burguener G."/>
            <person name="Darino M."/>
            <person name="Turjanski A."/>
            <person name="Kreff E."/>
            <person name="Dieguez M.J."/>
            <person name="Sacco F."/>
        </authorList>
    </citation>
    <scope>NUCLEOTIDE SEQUENCE [LARGE SCALE GENOMIC DNA]</scope>
    <source>
        <strain evidence="1 2">RO10H11247</strain>
    </source>
</reference>
<dbReference type="EMBL" id="LAVV01008346">
    <property type="protein sequence ID" value="KNZ53044.1"/>
    <property type="molecule type" value="Genomic_DNA"/>
</dbReference>
<proteinExistence type="predicted"/>
<evidence type="ECO:0000313" key="1">
    <source>
        <dbReference type="EMBL" id="KNZ53044.1"/>
    </source>
</evidence>
<comment type="caution">
    <text evidence="1">The sequence shown here is derived from an EMBL/GenBank/DDBJ whole genome shotgun (WGS) entry which is preliminary data.</text>
</comment>
<sequence>MILLQWESWKKIKPWFGAWKVNKISSESQSSLFPPQKMIHSCFHSPPSLSSNLPRLLCQVFSFAFSYMTERKPLFPQMSSCHHNLQLYVQNHNMLYIIKLISPLGYSSKHCDCIIAKGFLYLGEKGFICFQNEIKPSFNKVTKNFLLKCRGYQLNLGKSSSKIRLNLCTTYNQHTTGISSVYDQFKVKGIIKKVLCGVTSSLQKNIMILSTLIMIFKIWTQNHNHFSHKLFFRELKSYDFKPQSLIPCMWLSYKWKPNCFIFGCKFHPTLRGGGYFKKPFFSYHAKAKAVKMPLIFAVSQGPGPTKLEKHKQFSGFQAVRSLGWFYLHSIYGFMDSTYPISPPPTRKWGGGALTVHHFRFGMYRAFSSKNLIIPYTVECCRQLYYAFHIEFPCRDLSHYIKRSQQFPAKKSNLCCYSVFYVQILQISDKSPTGDSLLECFLPAACVLSTFLVSSDPSDLIASPHTEISWFTFLDQQGISIPVNIENCFYPPVPTCHYTPPLQSHIYSSCLPITRTKISKTMHGLSDSPTTNPKYFVSFVKNYFSVEISNFHKALIRSHSLNPHPTPIHCDKCNVLRVFQIPKYILTQDLKAFKEGFLFNSWVVELSLEDEAD</sequence>
<protein>
    <submittedName>
        <fullName evidence="1">Uncharacterized protein</fullName>
    </submittedName>
</protein>
<accession>A0A0L6UX11</accession>
<dbReference type="VEuPathDB" id="FungiDB:VP01_335g3"/>